<accession>Q2NA41</accession>
<evidence type="ECO:0000313" key="2">
    <source>
        <dbReference type="Proteomes" id="UP000008808"/>
    </source>
</evidence>
<evidence type="ECO:0008006" key="3">
    <source>
        <dbReference type="Google" id="ProtNLM"/>
    </source>
</evidence>
<keyword evidence="2" id="KW-1185">Reference proteome</keyword>
<dbReference type="InterPro" id="IPR002347">
    <property type="entry name" value="SDR_fam"/>
</dbReference>
<reference evidence="2" key="1">
    <citation type="journal article" date="2009" name="J. Bacteriol.">
        <title>Complete genome sequence of Erythrobacter litoralis HTCC2594.</title>
        <authorList>
            <person name="Oh H.M."/>
            <person name="Giovannoni S.J."/>
            <person name="Ferriera S."/>
            <person name="Johnson J."/>
            <person name="Cho J.C."/>
        </authorList>
    </citation>
    <scope>NUCLEOTIDE SEQUENCE [LARGE SCALE GENOMIC DNA]</scope>
    <source>
        <strain evidence="2">HTCC2594</strain>
    </source>
</reference>
<organism evidence="1 2">
    <name type="scientific">Erythrobacter litoralis (strain HTCC2594)</name>
    <dbReference type="NCBI Taxonomy" id="314225"/>
    <lineage>
        <taxon>Bacteria</taxon>
        <taxon>Pseudomonadati</taxon>
        <taxon>Pseudomonadota</taxon>
        <taxon>Alphaproteobacteria</taxon>
        <taxon>Sphingomonadales</taxon>
        <taxon>Erythrobacteraceae</taxon>
        <taxon>Erythrobacter/Porphyrobacter group</taxon>
        <taxon>Erythrobacter</taxon>
    </lineage>
</organism>
<dbReference type="Pfam" id="PF00106">
    <property type="entry name" value="adh_short"/>
    <property type="match status" value="1"/>
</dbReference>
<dbReference type="InterPro" id="IPR051468">
    <property type="entry name" value="Fungal_SecMetab_SDRs"/>
</dbReference>
<dbReference type="OrthoDB" id="9785826at2"/>
<dbReference type="SUPFAM" id="SSF51735">
    <property type="entry name" value="NAD(P)-binding Rossmann-fold domains"/>
    <property type="match status" value="1"/>
</dbReference>
<gene>
    <name evidence="1" type="ordered locus">ELI_06790</name>
</gene>
<sequence length="244" mass="26166">MSDVRQQFERAAVFGASGGIGRALVEALADAGIGKIYAGSRSGLTHEGDNVHPFRFDYDEPATLADAAEAMADEPPQLVIVATGVLTLGNGSGPERSFKQIESEAMERVLRINTIGPALVAKFVLPLFPRDRRAVFAALSARVGSIGDNGIGGWHSYRASKAALNMLVRNFAIELRRTHKQAVAVSLHPGTVDTALSQPFQSNLPEGQLTNPAESARNLLRVIEGLSPEDSGHQFDWKGERVPD</sequence>
<dbReference type="STRING" id="314225.ELI_06790"/>
<protein>
    <recommendedName>
        <fullName evidence="3">C-factor</fullName>
    </recommendedName>
</protein>
<dbReference type="PRINTS" id="PR00081">
    <property type="entry name" value="GDHRDH"/>
</dbReference>
<dbReference type="EMBL" id="CP000157">
    <property type="protein sequence ID" value="ABC63450.1"/>
    <property type="molecule type" value="Genomic_DNA"/>
</dbReference>
<dbReference type="Proteomes" id="UP000008808">
    <property type="component" value="Chromosome"/>
</dbReference>
<dbReference type="HOGENOM" id="CLU_010194_9_7_5"/>
<dbReference type="KEGG" id="eli:ELI_06790"/>
<evidence type="ECO:0000313" key="1">
    <source>
        <dbReference type="EMBL" id="ABC63450.1"/>
    </source>
</evidence>
<dbReference type="RefSeq" id="WP_011414286.1">
    <property type="nucleotide sequence ID" value="NC_007722.1"/>
</dbReference>
<dbReference type="GO" id="GO:0005737">
    <property type="term" value="C:cytoplasm"/>
    <property type="evidence" value="ECO:0007669"/>
    <property type="project" value="TreeGrafter"/>
</dbReference>
<dbReference type="GO" id="GO:0016491">
    <property type="term" value="F:oxidoreductase activity"/>
    <property type="evidence" value="ECO:0007669"/>
    <property type="project" value="TreeGrafter"/>
</dbReference>
<dbReference type="PANTHER" id="PTHR43544">
    <property type="entry name" value="SHORT-CHAIN DEHYDROGENASE/REDUCTASE"/>
    <property type="match status" value="1"/>
</dbReference>
<dbReference type="Gene3D" id="3.40.50.720">
    <property type="entry name" value="NAD(P)-binding Rossmann-like Domain"/>
    <property type="match status" value="1"/>
</dbReference>
<dbReference type="CDD" id="cd05325">
    <property type="entry name" value="carb_red_sniffer_like_SDR_c"/>
    <property type="match status" value="1"/>
</dbReference>
<name>Q2NA41_ERYLH</name>
<proteinExistence type="predicted"/>
<dbReference type="AlphaFoldDB" id="Q2NA41"/>
<dbReference type="InterPro" id="IPR036291">
    <property type="entry name" value="NAD(P)-bd_dom_sf"/>
</dbReference>
<dbReference type="eggNOG" id="COG1028">
    <property type="taxonomic scope" value="Bacteria"/>
</dbReference>
<dbReference type="PANTHER" id="PTHR43544:SF12">
    <property type="entry name" value="NAD(P)-BINDING ROSSMANN-FOLD SUPERFAMILY PROTEIN"/>
    <property type="match status" value="1"/>
</dbReference>